<keyword evidence="2" id="KW-1133">Transmembrane helix</keyword>
<feature type="region of interest" description="Disordered" evidence="1">
    <location>
        <begin position="307"/>
        <end position="332"/>
    </location>
</feature>
<feature type="transmembrane region" description="Helical" evidence="2">
    <location>
        <begin position="449"/>
        <end position="471"/>
    </location>
</feature>
<protein>
    <submittedName>
        <fullName evidence="3">Uncharacterized protein</fullName>
    </submittedName>
</protein>
<feature type="transmembrane region" description="Helical" evidence="2">
    <location>
        <begin position="258"/>
        <end position="284"/>
    </location>
</feature>
<sequence length="679" mass="74088">MNLPSGLSSISSTPTTGGGVPISLAVQTPSSPLGVATASSSVVTPLPRISVPYIAARDAQTSLTSTCSPTEVVLQITTAVVIQDFALYYDSPIQSFRPSYKAFADGSLIAPPYLEEVHEANWILLLVGALLMLFIRNSIVSADYIRRNRVKYQGLFYTLLISQLLGVLTFTTEAWVFLASHVNCKANFVVQGLSTELSAVLLLSGILGVKAYRCLGNSKIVLIMIAIPQIVSSTLVIIDTFRTKTVRMLSACSATSTFVFTPAATVIRFGISLFICSCFIYALLKASRLPGAQGRISLALSEQAPSERPASVSTASSAESEEIQVIPAGPRPRGWWDYVPEPQQPPDDASSLRTEDEPGLIARLFRLPWRKRQSRSWEILNEKTASPLQRIPAPTQQSTKRSTVRFSESIAEVQEGNIRATSPAPSAVKSLRHLMLRMKTFRKALRNELASTAITALSNVIATTLSLVGAFTCLPTSPSFLIGAHWAILSLLVIYSFGRVIERHEREALMQNPSSWDPLYKVEQATGESGDIPRALSTASVASNPGRRRSSEEDIVRQRERAATQSRPMFNVAQDGSNPRADNPFEDFEYNGTVLPPEDEQLRQDSAALNGQFHSPRIVVTKVPHNDVPTSPSIQHTSFRISSGNVTTFRDSSQSAAIVSPGSRKSDSSKYSFFHYDKS</sequence>
<feature type="transmembrane region" description="Helical" evidence="2">
    <location>
        <begin position="188"/>
        <end position="208"/>
    </location>
</feature>
<feature type="transmembrane region" description="Helical" evidence="2">
    <location>
        <begin position="122"/>
        <end position="142"/>
    </location>
</feature>
<dbReference type="OrthoDB" id="3267487at2759"/>
<feature type="region of interest" description="Disordered" evidence="1">
    <location>
        <begin position="527"/>
        <end position="555"/>
    </location>
</feature>
<reference evidence="3 4" key="1">
    <citation type="submission" date="2015-04" db="EMBL/GenBank/DDBJ databases">
        <title>Complete genome sequence of Schizopora paradoxa KUC8140, a cosmopolitan wood degrader in East Asia.</title>
        <authorList>
            <consortium name="DOE Joint Genome Institute"/>
            <person name="Min B."/>
            <person name="Park H."/>
            <person name="Jang Y."/>
            <person name="Kim J.-J."/>
            <person name="Kim K.H."/>
            <person name="Pangilinan J."/>
            <person name="Lipzen A."/>
            <person name="Riley R."/>
            <person name="Grigoriev I.V."/>
            <person name="Spatafora J.W."/>
            <person name="Choi I.-G."/>
        </authorList>
    </citation>
    <scope>NUCLEOTIDE SEQUENCE [LARGE SCALE GENOMIC DNA]</scope>
    <source>
        <strain evidence="3 4">KUC8140</strain>
    </source>
</reference>
<keyword evidence="4" id="KW-1185">Reference proteome</keyword>
<feature type="region of interest" description="Disordered" evidence="1">
    <location>
        <begin position="650"/>
        <end position="679"/>
    </location>
</feature>
<name>A0A0H2S9N3_9AGAM</name>
<keyword evidence="2" id="KW-0812">Transmembrane</keyword>
<dbReference type="AlphaFoldDB" id="A0A0H2S9N3"/>
<evidence type="ECO:0000256" key="2">
    <source>
        <dbReference type="SAM" id="Phobius"/>
    </source>
</evidence>
<feature type="transmembrane region" description="Helical" evidence="2">
    <location>
        <begin position="483"/>
        <end position="501"/>
    </location>
</feature>
<evidence type="ECO:0000313" key="4">
    <source>
        <dbReference type="Proteomes" id="UP000053477"/>
    </source>
</evidence>
<feature type="transmembrane region" description="Helical" evidence="2">
    <location>
        <begin position="220"/>
        <end position="238"/>
    </location>
</feature>
<accession>A0A0H2S9N3</accession>
<dbReference type="EMBL" id="KQ085882">
    <property type="protein sequence ID" value="KLO20574.1"/>
    <property type="molecule type" value="Genomic_DNA"/>
</dbReference>
<feature type="transmembrane region" description="Helical" evidence="2">
    <location>
        <begin position="154"/>
        <end position="176"/>
    </location>
</feature>
<organism evidence="3 4">
    <name type="scientific">Schizopora paradoxa</name>
    <dbReference type="NCBI Taxonomy" id="27342"/>
    <lineage>
        <taxon>Eukaryota</taxon>
        <taxon>Fungi</taxon>
        <taxon>Dikarya</taxon>
        <taxon>Basidiomycota</taxon>
        <taxon>Agaricomycotina</taxon>
        <taxon>Agaricomycetes</taxon>
        <taxon>Hymenochaetales</taxon>
        <taxon>Schizoporaceae</taxon>
        <taxon>Schizopora</taxon>
    </lineage>
</organism>
<proteinExistence type="predicted"/>
<dbReference type="InParanoid" id="A0A0H2S9N3"/>
<keyword evidence="2" id="KW-0472">Membrane</keyword>
<evidence type="ECO:0000313" key="3">
    <source>
        <dbReference type="EMBL" id="KLO20574.1"/>
    </source>
</evidence>
<evidence type="ECO:0000256" key="1">
    <source>
        <dbReference type="SAM" id="MobiDB-lite"/>
    </source>
</evidence>
<gene>
    <name evidence="3" type="ORF">SCHPADRAFT_12521</name>
</gene>
<dbReference type="Proteomes" id="UP000053477">
    <property type="component" value="Unassembled WGS sequence"/>
</dbReference>